<reference evidence="2" key="1">
    <citation type="submission" date="2014-09" db="EMBL/GenBank/DDBJ databases">
        <authorList>
            <person name="Magalhaes I.L.F."/>
            <person name="Oliveira U."/>
            <person name="Santos F.R."/>
            <person name="Vidigal T.H.D.A."/>
            <person name="Brescovit A.D."/>
            <person name="Santos A.J."/>
        </authorList>
    </citation>
    <scope>NUCLEOTIDE SEQUENCE</scope>
    <source>
        <tissue evidence="2">Shoot tissue taken approximately 20 cm above the soil surface</tissue>
    </source>
</reference>
<protein>
    <submittedName>
        <fullName evidence="2">Uncharacterized protein</fullName>
    </submittedName>
</protein>
<dbReference type="EMBL" id="GBRH01178842">
    <property type="protein sequence ID" value="JAE19054.1"/>
    <property type="molecule type" value="Transcribed_RNA"/>
</dbReference>
<reference evidence="2" key="2">
    <citation type="journal article" date="2015" name="Data Brief">
        <title>Shoot transcriptome of the giant reed, Arundo donax.</title>
        <authorList>
            <person name="Barrero R.A."/>
            <person name="Guerrero F.D."/>
            <person name="Moolhuijzen P."/>
            <person name="Goolsby J.A."/>
            <person name="Tidwell J."/>
            <person name="Bellgard S.E."/>
            <person name="Bellgard M.I."/>
        </authorList>
    </citation>
    <scope>NUCLEOTIDE SEQUENCE</scope>
    <source>
        <tissue evidence="2">Shoot tissue taken approximately 20 cm above the soil surface</tissue>
    </source>
</reference>
<proteinExistence type="predicted"/>
<accession>A0A0A9G6F2</accession>
<dbReference type="AlphaFoldDB" id="A0A0A9G6F2"/>
<evidence type="ECO:0000256" key="1">
    <source>
        <dbReference type="SAM" id="MobiDB-lite"/>
    </source>
</evidence>
<sequence>MLPTWTTSPPRGPPPSSTSKR</sequence>
<feature type="region of interest" description="Disordered" evidence="1">
    <location>
        <begin position="1"/>
        <end position="21"/>
    </location>
</feature>
<feature type="compositionally biased region" description="Pro residues" evidence="1">
    <location>
        <begin position="10"/>
        <end position="21"/>
    </location>
</feature>
<dbReference type="EMBL" id="GBRH01281261">
    <property type="protein sequence ID" value="JAD16634.1"/>
    <property type="molecule type" value="Transcribed_RNA"/>
</dbReference>
<evidence type="ECO:0000313" key="2">
    <source>
        <dbReference type="EMBL" id="JAE19054.1"/>
    </source>
</evidence>
<name>A0A0A9G6F2_ARUDO</name>
<organism evidence="2">
    <name type="scientific">Arundo donax</name>
    <name type="common">Giant reed</name>
    <name type="synonym">Donax arundinaceus</name>
    <dbReference type="NCBI Taxonomy" id="35708"/>
    <lineage>
        <taxon>Eukaryota</taxon>
        <taxon>Viridiplantae</taxon>
        <taxon>Streptophyta</taxon>
        <taxon>Embryophyta</taxon>
        <taxon>Tracheophyta</taxon>
        <taxon>Spermatophyta</taxon>
        <taxon>Magnoliopsida</taxon>
        <taxon>Liliopsida</taxon>
        <taxon>Poales</taxon>
        <taxon>Poaceae</taxon>
        <taxon>PACMAD clade</taxon>
        <taxon>Arundinoideae</taxon>
        <taxon>Arundineae</taxon>
        <taxon>Arundo</taxon>
    </lineage>
</organism>